<dbReference type="InterPro" id="IPR036426">
    <property type="entry name" value="Bulb-type_lectin_dom_sf"/>
</dbReference>
<dbReference type="OrthoDB" id="516973at2"/>
<proteinExistence type="predicted"/>
<gene>
    <name evidence="1" type="ORF">SAMN05421504_1011429</name>
</gene>
<dbReference type="STRING" id="589385.SAMN05421504_1011429"/>
<accession>A0A1H2W588</accession>
<evidence type="ECO:0000313" key="1">
    <source>
        <dbReference type="EMBL" id="SDW75750.1"/>
    </source>
</evidence>
<protein>
    <submittedName>
        <fullName evidence="1">D-mannose binding lectin</fullName>
    </submittedName>
</protein>
<name>A0A1H2W588_9PSEU</name>
<keyword evidence="1" id="KW-0430">Lectin</keyword>
<evidence type="ECO:0000313" key="2">
    <source>
        <dbReference type="Proteomes" id="UP000199515"/>
    </source>
</evidence>
<reference evidence="1 2" key="1">
    <citation type="submission" date="2016-10" db="EMBL/GenBank/DDBJ databases">
        <authorList>
            <person name="de Groot N.N."/>
        </authorList>
    </citation>
    <scope>NUCLEOTIDE SEQUENCE [LARGE SCALE GENOMIC DNA]</scope>
    <source>
        <strain evidence="1 2">CPCC 202699</strain>
    </source>
</reference>
<dbReference type="RefSeq" id="WP_091287678.1">
    <property type="nucleotide sequence ID" value="NZ_FNON01000001.1"/>
</dbReference>
<keyword evidence="2" id="KW-1185">Reference proteome</keyword>
<dbReference type="SUPFAM" id="SSF51110">
    <property type="entry name" value="alpha-D-mannose-specific plant lectins"/>
    <property type="match status" value="1"/>
</dbReference>
<dbReference type="Proteomes" id="UP000199515">
    <property type="component" value="Unassembled WGS sequence"/>
</dbReference>
<dbReference type="Gene3D" id="2.90.10.10">
    <property type="entry name" value="Bulb-type lectin domain"/>
    <property type="match status" value="2"/>
</dbReference>
<sequence>MSGWATGGKRHRGLWCLVISALLAVGLTGTPAAAERSPLATFPPVAQVHPEAGTPAPRLEGADWVLSPGTHFLPGDYVQTGRSRLIFQADGNLVLYDDLGRARWASGTDHRGQEAIFQRDGNLVVYVRRGDPFASRTCCFSNLEFRILGVGFIAIQGAGNGTILWYQPR</sequence>
<dbReference type="EMBL" id="FNON01000001">
    <property type="protein sequence ID" value="SDW75750.1"/>
    <property type="molecule type" value="Genomic_DNA"/>
</dbReference>
<dbReference type="GO" id="GO:0030246">
    <property type="term" value="F:carbohydrate binding"/>
    <property type="evidence" value="ECO:0007669"/>
    <property type="project" value="UniProtKB-KW"/>
</dbReference>
<dbReference type="AlphaFoldDB" id="A0A1H2W588"/>
<organism evidence="1 2">
    <name type="scientific">Amycolatopsis xylanica</name>
    <dbReference type="NCBI Taxonomy" id="589385"/>
    <lineage>
        <taxon>Bacteria</taxon>
        <taxon>Bacillati</taxon>
        <taxon>Actinomycetota</taxon>
        <taxon>Actinomycetes</taxon>
        <taxon>Pseudonocardiales</taxon>
        <taxon>Pseudonocardiaceae</taxon>
        <taxon>Amycolatopsis</taxon>
    </lineage>
</organism>